<dbReference type="PROSITE" id="PS00893">
    <property type="entry name" value="NUDIX_BOX"/>
    <property type="match status" value="1"/>
</dbReference>
<evidence type="ECO:0000313" key="6">
    <source>
        <dbReference type="Proteomes" id="UP000264310"/>
    </source>
</evidence>
<dbReference type="EMBL" id="QURL01000001">
    <property type="protein sequence ID" value="RFC66213.1"/>
    <property type="molecule type" value="Genomic_DNA"/>
</dbReference>
<name>A0A371XAE8_9HYPH</name>
<evidence type="ECO:0000256" key="1">
    <source>
        <dbReference type="ARBA" id="ARBA00001946"/>
    </source>
</evidence>
<evidence type="ECO:0000256" key="3">
    <source>
        <dbReference type="RuleBase" id="RU003476"/>
    </source>
</evidence>
<dbReference type="PRINTS" id="PR00502">
    <property type="entry name" value="NUDIXFAMILY"/>
</dbReference>
<dbReference type="InterPro" id="IPR020084">
    <property type="entry name" value="NUDIX_hydrolase_CS"/>
</dbReference>
<sequence>MTRKPEIAVSVALIRDGDVLLIERSKGQTLEGLLSLPGGRVGFGETLSAAAAREIMEEVGVRVEETELRFVTNHQAIYEAFHFVICVFTGKLPENASPIAGSDAARVLFRPCSEIAGLEASGETTPELGRIVADCAKLLR</sequence>
<dbReference type="PANTHER" id="PTHR43736">
    <property type="entry name" value="ADP-RIBOSE PYROPHOSPHATASE"/>
    <property type="match status" value="1"/>
</dbReference>
<gene>
    <name evidence="5" type="ORF">DYI37_01750</name>
</gene>
<dbReference type="Gene3D" id="3.90.79.10">
    <property type="entry name" value="Nucleoside Triphosphate Pyrophosphohydrolase"/>
    <property type="match status" value="1"/>
</dbReference>
<comment type="cofactor">
    <cofactor evidence="1">
        <name>Mg(2+)</name>
        <dbReference type="ChEBI" id="CHEBI:18420"/>
    </cofactor>
</comment>
<dbReference type="PROSITE" id="PS51462">
    <property type="entry name" value="NUDIX"/>
    <property type="match status" value="1"/>
</dbReference>
<organism evidence="5 6">
    <name type="scientific">Fulvimarina endophytica</name>
    <dbReference type="NCBI Taxonomy" id="2293836"/>
    <lineage>
        <taxon>Bacteria</taxon>
        <taxon>Pseudomonadati</taxon>
        <taxon>Pseudomonadota</taxon>
        <taxon>Alphaproteobacteria</taxon>
        <taxon>Hyphomicrobiales</taxon>
        <taxon>Aurantimonadaceae</taxon>
        <taxon>Fulvimarina</taxon>
    </lineage>
</organism>
<comment type="similarity">
    <text evidence="3">Belongs to the Nudix hydrolase family.</text>
</comment>
<dbReference type="PANTHER" id="PTHR43736:SF1">
    <property type="entry name" value="DIHYDRONEOPTERIN TRIPHOSPHATE DIPHOSPHATASE"/>
    <property type="match status" value="1"/>
</dbReference>
<evidence type="ECO:0000259" key="4">
    <source>
        <dbReference type="PROSITE" id="PS51462"/>
    </source>
</evidence>
<keyword evidence="2 3" id="KW-0378">Hydrolase</keyword>
<dbReference type="OrthoDB" id="9761969at2"/>
<dbReference type="InterPro" id="IPR015797">
    <property type="entry name" value="NUDIX_hydrolase-like_dom_sf"/>
</dbReference>
<comment type="caution">
    <text evidence="5">The sequence shown here is derived from an EMBL/GenBank/DDBJ whole genome shotgun (WGS) entry which is preliminary data.</text>
</comment>
<dbReference type="RefSeq" id="WP_116681464.1">
    <property type="nucleotide sequence ID" value="NZ_QURL01000001.1"/>
</dbReference>
<dbReference type="Proteomes" id="UP000264310">
    <property type="component" value="Unassembled WGS sequence"/>
</dbReference>
<protein>
    <submittedName>
        <fullName evidence="5">NUDIX domain-containing protein</fullName>
    </submittedName>
</protein>
<dbReference type="InterPro" id="IPR000086">
    <property type="entry name" value="NUDIX_hydrolase_dom"/>
</dbReference>
<dbReference type="SUPFAM" id="SSF55811">
    <property type="entry name" value="Nudix"/>
    <property type="match status" value="1"/>
</dbReference>
<proteinExistence type="inferred from homology"/>
<dbReference type="InterPro" id="IPR020476">
    <property type="entry name" value="Nudix_hydrolase"/>
</dbReference>
<dbReference type="AlphaFoldDB" id="A0A371XAE8"/>
<evidence type="ECO:0000313" key="5">
    <source>
        <dbReference type="EMBL" id="RFC66213.1"/>
    </source>
</evidence>
<keyword evidence="6" id="KW-1185">Reference proteome</keyword>
<dbReference type="Pfam" id="PF00293">
    <property type="entry name" value="NUDIX"/>
    <property type="match status" value="1"/>
</dbReference>
<accession>A0A371XAE8</accession>
<reference evidence="5 6" key="1">
    <citation type="submission" date="2018-08" db="EMBL/GenBank/DDBJ databases">
        <title>Fulvimarina sp. 85, whole genome shotgun sequence.</title>
        <authorList>
            <person name="Tuo L."/>
        </authorList>
    </citation>
    <scope>NUCLEOTIDE SEQUENCE [LARGE SCALE GENOMIC DNA]</scope>
    <source>
        <strain evidence="5 6">85</strain>
    </source>
</reference>
<dbReference type="GO" id="GO:0016787">
    <property type="term" value="F:hydrolase activity"/>
    <property type="evidence" value="ECO:0007669"/>
    <property type="project" value="UniProtKB-KW"/>
</dbReference>
<feature type="domain" description="Nudix hydrolase" evidence="4">
    <location>
        <begin position="4"/>
        <end position="140"/>
    </location>
</feature>
<evidence type="ECO:0000256" key="2">
    <source>
        <dbReference type="ARBA" id="ARBA00022801"/>
    </source>
</evidence>